<protein>
    <recommendedName>
        <fullName evidence="9">Probable methionine--tRNA ligase, mitochondrial</fullName>
        <ecNumber evidence="2">6.1.1.10</ecNumber>
    </recommendedName>
</protein>
<feature type="domain" description="N-acetyltransferase" evidence="11">
    <location>
        <begin position="593"/>
        <end position="765"/>
    </location>
</feature>
<dbReference type="GO" id="GO:0005739">
    <property type="term" value="C:mitochondrion"/>
    <property type="evidence" value="ECO:0007669"/>
    <property type="project" value="UniProtKB-ARBA"/>
</dbReference>
<comment type="catalytic activity">
    <reaction evidence="8">
        <text>tRNA(Met) + L-methionine + ATP = L-methionyl-tRNA(Met) + AMP + diphosphate</text>
        <dbReference type="Rhea" id="RHEA:13481"/>
        <dbReference type="Rhea" id="RHEA-COMP:9667"/>
        <dbReference type="Rhea" id="RHEA-COMP:9698"/>
        <dbReference type="ChEBI" id="CHEBI:30616"/>
        <dbReference type="ChEBI" id="CHEBI:33019"/>
        <dbReference type="ChEBI" id="CHEBI:57844"/>
        <dbReference type="ChEBI" id="CHEBI:78442"/>
        <dbReference type="ChEBI" id="CHEBI:78530"/>
        <dbReference type="ChEBI" id="CHEBI:456215"/>
        <dbReference type="EC" id="6.1.1.10"/>
    </reaction>
</comment>
<dbReference type="InterPro" id="IPR009080">
    <property type="entry name" value="tRNAsynth_Ia_anticodon-bd"/>
</dbReference>
<dbReference type="InterPro" id="IPR041872">
    <property type="entry name" value="Anticodon_Met"/>
</dbReference>
<dbReference type="NCBIfam" id="TIGR00398">
    <property type="entry name" value="metG"/>
    <property type="match status" value="1"/>
</dbReference>
<dbReference type="PANTHER" id="PTHR43326">
    <property type="entry name" value="METHIONYL-TRNA SYNTHETASE"/>
    <property type="match status" value="1"/>
</dbReference>
<evidence type="ECO:0000256" key="1">
    <source>
        <dbReference type="ARBA" id="ARBA00005594"/>
    </source>
</evidence>
<evidence type="ECO:0000259" key="11">
    <source>
        <dbReference type="PROSITE" id="PS51186"/>
    </source>
</evidence>
<comment type="caution">
    <text evidence="12">The sequence shown here is derived from an EMBL/GenBank/DDBJ whole genome shotgun (WGS) entry which is preliminary data.</text>
</comment>
<keyword evidence="6 10" id="KW-0648">Protein biosynthesis</keyword>
<proteinExistence type="inferred from homology"/>
<gene>
    <name evidence="12" type="ORF">B0J13DRAFT_582873</name>
</gene>
<dbReference type="InterPro" id="IPR000182">
    <property type="entry name" value="GNAT_dom"/>
</dbReference>
<dbReference type="Proteomes" id="UP000717696">
    <property type="component" value="Unassembled WGS sequence"/>
</dbReference>
<dbReference type="Pfam" id="PF13302">
    <property type="entry name" value="Acetyltransf_3"/>
    <property type="match status" value="1"/>
</dbReference>
<dbReference type="Gene3D" id="2.170.220.10">
    <property type="match status" value="1"/>
</dbReference>
<dbReference type="GO" id="GO:0005524">
    <property type="term" value="F:ATP binding"/>
    <property type="evidence" value="ECO:0007669"/>
    <property type="project" value="UniProtKB-KW"/>
</dbReference>
<dbReference type="Gene3D" id="3.40.50.620">
    <property type="entry name" value="HUPs"/>
    <property type="match status" value="1"/>
</dbReference>
<dbReference type="InterPro" id="IPR015413">
    <property type="entry name" value="Methionyl/Leucyl_tRNA_Synth"/>
</dbReference>
<dbReference type="SUPFAM" id="SSF52374">
    <property type="entry name" value="Nucleotidylyl transferase"/>
    <property type="match status" value="1"/>
</dbReference>
<evidence type="ECO:0000256" key="10">
    <source>
        <dbReference type="RuleBase" id="RU363039"/>
    </source>
</evidence>
<dbReference type="Pfam" id="PF09334">
    <property type="entry name" value="tRNA-synt_1g"/>
    <property type="match status" value="1"/>
</dbReference>
<evidence type="ECO:0000256" key="9">
    <source>
        <dbReference type="ARBA" id="ARBA00068817"/>
    </source>
</evidence>
<dbReference type="OrthoDB" id="24670at2759"/>
<dbReference type="InterPro" id="IPR014758">
    <property type="entry name" value="Met-tRNA_synth"/>
</dbReference>
<evidence type="ECO:0000256" key="8">
    <source>
        <dbReference type="ARBA" id="ARBA00047364"/>
    </source>
</evidence>
<dbReference type="Pfam" id="PF19303">
    <property type="entry name" value="Anticodon_3"/>
    <property type="match status" value="1"/>
</dbReference>
<name>A0A9P9F2K2_9HYPO</name>
<accession>A0A9P9F2K2</accession>
<dbReference type="SUPFAM" id="SSF55729">
    <property type="entry name" value="Acyl-CoA N-acyltransferases (Nat)"/>
    <property type="match status" value="1"/>
</dbReference>
<dbReference type="Gene3D" id="1.10.730.10">
    <property type="entry name" value="Isoleucyl-tRNA Synthetase, Domain 1"/>
    <property type="match status" value="1"/>
</dbReference>
<comment type="similarity">
    <text evidence="1 10">Belongs to the class-I aminoacyl-tRNA synthetase family.</text>
</comment>
<dbReference type="EMBL" id="JAGMUU010000005">
    <property type="protein sequence ID" value="KAH7151974.1"/>
    <property type="molecule type" value="Genomic_DNA"/>
</dbReference>
<dbReference type="Gene3D" id="3.40.630.30">
    <property type="match status" value="1"/>
</dbReference>
<evidence type="ECO:0000313" key="13">
    <source>
        <dbReference type="Proteomes" id="UP000717696"/>
    </source>
</evidence>
<organism evidence="12 13">
    <name type="scientific">Dactylonectria estremocensis</name>
    <dbReference type="NCBI Taxonomy" id="1079267"/>
    <lineage>
        <taxon>Eukaryota</taxon>
        <taxon>Fungi</taxon>
        <taxon>Dikarya</taxon>
        <taxon>Ascomycota</taxon>
        <taxon>Pezizomycotina</taxon>
        <taxon>Sordariomycetes</taxon>
        <taxon>Hypocreomycetidae</taxon>
        <taxon>Hypocreales</taxon>
        <taxon>Nectriaceae</taxon>
        <taxon>Dactylonectria</taxon>
    </lineage>
</organism>
<dbReference type="GO" id="GO:0004825">
    <property type="term" value="F:methionine-tRNA ligase activity"/>
    <property type="evidence" value="ECO:0007669"/>
    <property type="project" value="UniProtKB-EC"/>
</dbReference>
<dbReference type="EC" id="6.1.1.10" evidence="2"/>
<keyword evidence="3 10" id="KW-0436">Ligase</keyword>
<dbReference type="CDD" id="cd00814">
    <property type="entry name" value="MetRS_core"/>
    <property type="match status" value="1"/>
</dbReference>
<dbReference type="FunFam" id="2.170.220.10:FF:000001">
    <property type="entry name" value="methionine--tRNA ligase, mitochondrial"/>
    <property type="match status" value="1"/>
</dbReference>
<evidence type="ECO:0000256" key="4">
    <source>
        <dbReference type="ARBA" id="ARBA00022741"/>
    </source>
</evidence>
<reference evidence="12" key="1">
    <citation type="journal article" date="2021" name="Nat. Commun.">
        <title>Genetic determinants of endophytism in the Arabidopsis root mycobiome.</title>
        <authorList>
            <person name="Mesny F."/>
            <person name="Miyauchi S."/>
            <person name="Thiergart T."/>
            <person name="Pickel B."/>
            <person name="Atanasova L."/>
            <person name="Karlsson M."/>
            <person name="Huettel B."/>
            <person name="Barry K.W."/>
            <person name="Haridas S."/>
            <person name="Chen C."/>
            <person name="Bauer D."/>
            <person name="Andreopoulos W."/>
            <person name="Pangilinan J."/>
            <person name="LaButti K."/>
            <person name="Riley R."/>
            <person name="Lipzen A."/>
            <person name="Clum A."/>
            <person name="Drula E."/>
            <person name="Henrissat B."/>
            <person name="Kohler A."/>
            <person name="Grigoriev I.V."/>
            <person name="Martin F.M."/>
            <person name="Hacquard S."/>
        </authorList>
    </citation>
    <scope>NUCLEOTIDE SEQUENCE</scope>
    <source>
        <strain evidence="12">MPI-CAGE-AT-0021</strain>
    </source>
</reference>
<dbReference type="GO" id="GO:0006431">
    <property type="term" value="P:methionyl-tRNA aminoacylation"/>
    <property type="evidence" value="ECO:0007669"/>
    <property type="project" value="InterPro"/>
</dbReference>
<evidence type="ECO:0000256" key="6">
    <source>
        <dbReference type="ARBA" id="ARBA00022917"/>
    </source>
</evidence>
<dbReference type="PRINTS" id="PR01041">
    <property type="entry name" value="TRNASYNTHMET"/>
</dbReference>
<evidence type="ECO:0000256" key="7">
    <source>
        <dbReference type="ARBA" id="ARBA00023146"/>
    </source>
</evidence>
<sequence>MVLADVLKRWQQLNDKPAFFTTGTDEHGMKIQKAADKEGLPPKEFCDINSQKFQDLAAAANISHDFFVRTTDEDHKRAVEQFWTHLKNTPPEGLGLYKGSHEGWYSVSDECFYAEGEVSATVDPQTGRKTMVAVDSGSEVEWIKEDTWFFPLSKYKDQLLSFYDENPDWIKPRHRMNEVQNWVENHLEDLSITRPASRLSWGIPDPEDSSNTIYVWVDALISYATKAGFGSDWHIGSAEKGLWPADVHVIGKDIVRFHAVYWPAFLMAVGLPLPKKIVCHNHWTMSNRKMSKSLGNVVNPTFALQRWDVDPLRYFLMRNGSFGRDMEYSNEVILAVYVKDLQANIGNLLQRIARPKSAKWSTLEAVQWAQKGFDAAQIGSLHDGDAYDALVKYLETSPQYFRDQMAEVDVSGAIREIFKLLAQANRFISDTEPWKICKDTSPEAQMRLNWVIYNSADALRIAGILLQPIMPSKSAELLDSLGVKPERRTVAFAEKGKDLDFGSPTEKSQKGTRTRAVAQWDSLFPPVPGVELLDEDAASQSRSSIPTKKLNRVHRASKLLTHAARDTIATSKALLVPYEAHHVRQYHSWMQDPHIQEATASEPMTLDEEYENQQSWRCSSDKLTFIVCAPPAEEASQPVVKARVADADENMRGDINFFLYPYEGEDDEDAEQGWCTGEVDVMIASPTHRGKGLGRAAVCALLVYLRAHVGGILGEYAEGAALKGLMVKIKEANAGSRALFQKLGFVQKGEVNYFGEVVLMIPWDEVVATDWWEAAEGDYREIKYEDGNAIQG</sequence>
<dbReference type="PANTHER" id="PTHR43326:SF1">
    <property type="entry name" value="METHIONINE--TRNA LIGASE, MITOCHONDRIAL"/>
    <property type="match status" value="1"/>
</dbReference>
<dbReference type="InterPro" id="IPR023457">
    <property type="entry name" value="Met-tRNA_synth_2"/>
</dbReference>
<keyword evidence="13" id="KW-1185">Reference proteome</keyword>
<evidence type="ECO:0000313" key="12">
    <source>
        <dbReference type="EMBL" id="KAH7151974.1"/>
    </source>
</evidence>
<evidence type="ECO:0000256" key="2">
    <source>
        <dbReference type="ARBA" id="ARBA00012838"/>
    </source>
</evidence>
<keyword evidence="5 10" id="KW-0067">ATP-binding</keyword>
<evidence type="ECO:0000256" key="3">
    <source>
        <dbReference type="ARBA" id="ARBA00022598"/>
    </source>
</evidence>
<keyword evidence="4 10" id="KW-0547">Nucleotide-binding</keyword>
<dbReference type="AlphaFoldDB" id="A0A9P9F2K2"/>
<dbReference type="PROSITE" id="PS51186">
    <property type="entry name" value="GNAT"/>
    <property type="match status" value="1"/>
</dbReference>
<dbReference type="InterPro" id="IPR016181">
    <property type="entry name" value="Acyl_CoA_acyltransferase"/>
</dbReference>
<dbReference type="InterPro" id="IPR014729">
    <property type="entry name" value="Rossmann-like_a/b/a_fold"/>
</dbReference>
<dbReference type="SUPFAM" id="SSF47323">
    <property type="entry name" value="Anticodon-binding domain of a subclass of class I aminoacyl-tRNA synthetases"/>
    <property type="match status" value="1"/>
</dbReference>
<evidence type="ECO:0000256" key="5">
    <source>
        <dbReference type="ARBA" id="ARBA00022840"/>
    </source>
</evidence>
<dbReference type="GO" id="GO:0016747">
    <property type="term" value="F:acyltransferase activity, transferring groups other than amino-acyl groups"/>
    <property type="evidence" value="ECO:0007669"/>
    <property type="project" value="InterPro"/>
</dbReference>
<dbReference type="InterPro" id="IPR033911">
    <property type="entry name" value="MetRS_core"/>
</dbReference>
<keyword evidence="7 10" id="KW-0030">Aminoacyl-tRNA synthetase</keyword>
<dbReference type="CDD" id="cd07957">
    <property type="entry name" value="Anticodon_Ia_Met"/>
    <property type="match status" value="1"/>
</dbReference>